<keyword evidence="2" id="KW-0436">Ligase</keyword>
<dbReference type="CDD" id="cd03144">
    <property type="entry name" value="GATase1_ScBLP_like"/>
    <property type="match status" value="1"/>
</dbReference>
<dbReference type="InterPro" id="IPR029062">
    <property type="entry name" value="Class_I_gatase-like"/>
</dbReference>
<dbReference type="Proteomes" id="UP001365542">
    <property type="component" value="Unassembled WGS sequence"/>
</dbReference>
<evidence type="ECO:0000256" key="1">
    <source>
        <dbReference type="ARBA" id="ARBA00009934"/>
    </source>
</evidence>
<sequence>MNVLVYSGSGTTVESVTHCLNTFQRLLSPHYAVSSIDGDTISRGQWLATCALLCLPGGADLGFCKALNGQGNRYIKQYVRRGGRYIGFCAGAYFASANIEFEKGNQSLEVTGARELAFFPGFCHGAAYNGFAYNSETGARACTLNVTGSLLEMGSPQRFKTYYNGGGIFVGADNFKDEGIEILAKYQEEPHLRCKGDAAAVGCKIGAGYAILISTHPEYDIEYLRKSLRTNISSGIIDELEANEPSRLNFMKTILKLFGLKFNNQAEHFQPPLSDLYLSFLDQAGAQELIGKLIELANTENNKYEQKLVVCESDIFLIEYQSMLVGALERTVSDIPSLTGSEQTEKSIFRIKIPEACHHSTTETPYFDSAAYFRHLATERALCSTASRFGSPLLYGEVVTSTSTLLEKNFRLLQQLSSGFTFVATRQTAARGRGNNSWVSPMGALVFSTLIRYELKYCTSAPVVFVQYLAALAIVVSIRTYNVSYRDFPVFIKWPNDIYAGNPSVGGNKKNNKHLQKIGGILVNANFTVDEFLLVLGCGLNVANESPTTSLNTIANSIKPSLPGFEHERLLAKIITTFETYYHTFLRCGFRPFEQNYYHHWLHKDQVVLLHDSGVKTQIQGISLDDGMLIANELDESGHQTGKSFKLQTDGNSFDFFSGLIFKKTS</sequence>
<dbReference type="AlphaFoldDB" id="A0AAV9XPX6"/>
<dbReference type="InterPro" id="IPR004408">
    <property type="entry name" value="Biotin_CoA_COase_ligase"/>
</dbReference>
<dbReference type="InterPro" id="IPR019197">
    <property type="entry name" value="Biotin-prot_ligase_N"/>
</dbReference>
<proteinExistence type="inferred from homology"/>
<dbReference type="GO" id="GO:0004077">
    <property type="term" value="F:biotin--[biotin carboxyl-carrier protein] ligase activity"/>
    <property type="evidence" value="ECO:0007669"/>
    <property type="project" value="InterPro"/>
</dbReference>
<feature type="domain" description="BPL/LPL catalytic" evidence="3">
    <location>
        <begin position="378"/>
        <end position="586"/>
    </location>
</feature>
<dbReference type="GO" id="GO:0005737">
    <property type="term" value="C:cytoplasm"/>
    <property type="evidence" value="ECO:0007669"/>
    <property type="project" value="TreeGrafter"/>
</dbReference>
<protein>
    <submittedName>
        <fullName evidence="4">Biotin holocarboxylase synthetase</fullName>
    </submittedName>
</protein>
<name>A0AAV9XPX6_9PEZI</name>
<gene>
    <name evidence="4" type="primary">BPL1_1</name>
    <name evidence="4" type="ORF">TWF694_000007</name>
</gene>
<evidence type="ECO:0000313" key="4">
    <source>
        <dbReference type="EMBL" id="KAK6543239.1"/>
    </source>
</evidence>
<evidence type="ECO:0000259" key="3">
    <source>
        <dbReference type="PROSITE" id="PS51733"/>
    </source>
</evidence>
<dbReference type="NCBIfam" id="TIGR00121">
    <property type="entry name" value="birA_ligase"/>
    <property type="match status" value="1"/>
</dbReference>
<dbReference type="SUPFAM" id="SSF52317">
    <property type="entry name" value="Class I glutamine amidotransferase-like"/>
    <property type="match status" value="1"/>
</dbReference>
<dbReference type="SUPFAM" id="SSF55681">
    <property type="entry name" value="Class II aaRS and biotin synthetases"/>
    <property type="match status" value="1"/>
</dbReference>
<evidence type="ECO:0000313" key="5">
    <source>
        <dbReference type="Proteomes" id="UP001365542"/>
    </source>
</evidence>
<organism evidence="4 5">
    <name type="scientific">Orbilia ellipsospora</name>
    <dbReference type="NCBI Taxonomy" id="2528407"/>
    <lineage>
        <taxon>Eukaryota</taxon>
        <taxon>Fungi</taxon>
        <taxon>Dikarya</taxon>
        <taxon>Ascomycota</taxon>
        <taxon>Pezizomycotina</taxon>
        <taxon>Orbiliomycetes</taxon>
        <taxon>Orbiliales</taxon>
        <taxon>Orbiliaceae</taxon>
        <taxon>Orbilia</taxon>
    </lineage>
</organism>
<reference evidence="4 5" key="1">
    <citation type="submission" date="2019-10" db="EMBL/GenBank/DDBJ databases">
        <authorList>
            <person name="Palmer J.M."/>
        </authorList>
    </citation>
    <scope>NUCLEOTIDE SEQUENCE [LARGE SCALE GENOMIC DNA]</scope>
    <source>
        <strain evidence="4 5">TWF694</strain>
    </source>
</reference>
<dbReference type="InterPro" id="IPR045864">
    <property type="entry name" value="aa-tRNA-synth_II/BPL/LPL"/>
</dbReference>
<dbReference type="CDD" id="cd16442">
    <property type="entry name" value="BPL"/>
    <property type="match status" value="1"/>
</dbReference>
<keyword evidence="5" id="KW-1185">Reference proteome</keyword>
<dbReference type="Pfam" id="PF03099">
    <property type="entry name" value="BPL_LplA_LipB"/>
    <property type="match status" value="1"/>
</dbReference>
<dbReference type="EMBL" id="JAVHJO010000001">
    <property type="protein sequence ID" value="KAK6543239.1"/>
    <property type="molecule type" value="Genomic_DNA"/>
</dbReference>
<evidence type="ECO:0000256" key="2">
    <source>
        <dbReference type="ARBA" id="ARBA00022598"/>
    </source>
</evidence>
<comment type="similarity">
    <text evidence="1">Belongs to the biotin--protein ligase family.</text>
</comment>
<dbReference type="PANTHER" id="PTHR12835">
    <property type="entry name" value="BIOTIN PROTEIN LIGASE"/>
    <property type="match status" value="1"/>
</dbReference>
<comment type="caution">
    <text evidence="4">The sequence shown here is derived from an EMBL/GenBank/DDBJ whole genome shotgun (WGS) entry which is preliminary data.</text>
</comment>
<dbReference type="Gene3D" id="3.40.50.880">
    <property type="match status" value="1"/>
</dbReference>
<dbReference type="PROSITE" id="PS51733">
    <property type="entry name" value="BPL_LPL_CATALYTIC"/>
    <property type="match status" value="1"/>
</dbReference>
<dbReference type="PANTHER" id="PTHR12835:SF5">
    <property type="entry name" value="BIOTIN--PROTEIN LIGASE"/>
    <property type="match status" value="1"/>
</dbReference>
<accession>A0AAV9XPX6</accession>
<dbReference type="Gene3D" id="3.30.930.10">
    <property type="entry name" value="Bira Bifunctional Protein, Domain 2"/>
    <property type="match status" value="1"/>
</dbReference>
<dbReference type="InterPro" id="IPR004143">
    <property type="entry name" value="BPL_LPL_catalytic"/>
</dbReference>
<dbReference type="Pfam" id="PF09825">
    <property type="entry name" value="BPL_N"/>
    <property type="match status" value="1"/>
</dbReference>